<protein>
    <submittedName>
        <fullName evidence="3">Lytic transglycosylase domain-containing protein</fullName>
    </submittedName>
</protein>
<evidence type="ECO:0000259" key="2">
    <source>
        <dbReference type="Pfam" id="PF01464"/>
    </source>
</evidence>
<organism evidence="3 4">
    <name type="scientific">Eiseniibacteriota bacterium</name>
    <dbReference type="NCBI Taxonomy" id="2212470"/>
    <lineage>
        <taxon>Bacteria</taxon>
        <taxon>Candidatus Eiseniibacteriota</taxon>
    </lineage>
</organism>
<sequence>AGQALWELGRELEDLEAWGEAEEAFAQLRGRFPDHAQAREGRLREALCAERAARRSEALGLLEAACRAAPHNLTGGPCLWRALLGETQDRSAFLLRASRETHPGYYAKRAAEALALGGAGRAADSLHWAALSSAALSPRAWPWPAARPLAPELSAEALAALIDDEPAAEAGTLFLALGHPRWARRCWTLLPGWRGLEAREQAALLRALGDVEESARAGIRTKDALARYPVAFTAEVAAAAESFGLSPAFLYAVIRQESLFAAHALSRAGAQGLMQLMPETARRTARSLGWSDYDVGRPRDNILLGAYHLAELIAATGGRLPVALAAYNAGLDRAVRWWRLARDEDDFIERIGFAETRGFVRSVLSHYAHYRSLYPASAGPGAAPGRGGGAGDD</sequence>
<dbReference type="Gene3D" id="1.10.530.10">
    <property type="match status" value="1"/>
</dbReference>
<dbReference type="GO" id="GO:0016020">
    <property type="term" value="C:membrane"/>
    <property type="evidence" value="ECO:0007669"/>
    <property type="project" value="InterPro"/>
</dbReference>
<comment type="similarity">
    <text evidence="1">Belongs to the transglycosylase Slt family.</text>
</comment>
<dbReference type="InterPro" id="IPR000189">
    <property type="entry name" value="Transglyc_AS"/>
</dbReference>
<dbReference type="InterPro" id="IPR011990">
    <property type="entry name" value="TPR-like_helical_dom_sf"/>
</dbReference>
<dbReference type="GO" id="GO:0000270">
    <property type="term" value="P:peptidoglycan metabolic process"/>
    <property type="evidence" value="ECO:0007669"/>
    <property type="project" value="InterPro"/>
</dbReference>
<dbReference type="InterPro" id="IPR023346">
    <property type="entry name" value="Lysozyme-like_dom_sf"/>
</dbReference>
<dbReference type="PANTHER" id="PTHR37423:SF2">
    <property type="entry name" value="MEMBRANE-BOUND LYTIC MUREIN TRANSGLYCOSYLASE C"/>
    <property type="match status" value="1"/>
</dbReference>
<evidence type="ECO:0000256" key="1">
    <source>
        <dbReference type="ARBA" id="ARBA00007734"/>
    </source>
</evidence>
<dbReference type="SUPFAM" id="SSF53955">
    <property type="entry name" value="Lysozyme-like"/>
    <property type="match status" value="1"/>
</dbReference>
<dbReference type="EMBL" id="VGIY01000185">
    <property type="protein sequence ID" value="MBM3317771.1"/>
    <property type="molecule type" value="Genomic_DNA"/>
</dbReference>
<dbReference type="Gene3D" id="1.25.40.10">
    <property type="entry name" value="Tetratricopeptide repeat domain"/>
    <property type="match status" value="1"/>
</dbReference>
<dbReference type="Proteomes" id="UP000748308">
    <property type="component" value="Unassembled WGS sequence"/>
</dbReference>
<dbReference type="AlphaFoldDB" id="A0A937XC74"/>
<accession>A0A937XC74</accession>
<evidence type="ECO:0000313" key="4">
    <source>
        <dbReference type="Proteomes" id="UP000748308"/>
    </source>
</evidence>
<dbReference type="PANTHER" id="PTHR37423">
    <property type="entry name" value="SOLUBLE LYTIC MUREIN TRANSGLYCOSYLASE-RELATED"/>
    <property type="match status" value="1"/>
</dbReference>
<comment type="caution">
    <text evidence="3">The sequence shown here is derived from an EMBL/GenBank/DDBJ whole genome shotgun (WGS) entry which is preliminary data.</text>
</comment>
<name>A0A937XC74_UNCEI</name>
<dbReference type="GO" id="GO:0008933">
    <property type="term" value="F:peptidoglycan lytic transglycosylase activity"/>
    <property type="evidence" value="ECO:0007669"/>
    <property type="project" value="InterPro"/>
</dbReference>
<proteinExistence type="inferred from homology"/>
<evidence type="ECO:0000313" key="3">
    <source>
        <dbReference type="EMBL" id="MBM3317771.1"/>
    </source>
</evidence>
<dbReference type="PROSITE" id="PS00922">
    <property type="entry name" value="TRANSGLYCOSYLASE"/>
    <property type="match status" value="1"/>
</dbReference>
<dbReference type="Pfam" id="PF01464">
    <property type="entry name" value="SLT"/>
    <property type="match status" value="1"/>
</dbReference>
<dbReference type="CDD" id="cd13401">
    <property type="entry name" value="Slt70-like"/>
    <property type="match status" value="1"/>
</dbReference>
<feature type="domain" description="Transglycosylase SLT" evidence="2">
    <location>
        <begin position="238"/>
        <end position="345"/>
    </location>
</feature>
<feature type="non-terminal residue" evidence="3">
    <location>
        <position position="1"/>
    </location>
</feature>
<gene>
    <name evidence="3" type="ORF">FJY75_07945</name>
</gene>
<reference evidence="3" key="1">
    <citation type="submission" date="2019-03" db="EMBL/GenBank/DDBJ databases">
        <title>Lake Tanganyika Metagenome-Assembled Genomes (MAGs).</title>
        <authorList>
            <person name="Tran P."/>
        </authorList>
    </citation>
    <scope>NUCLEOTIDE SEQUENCE</scope>
    <source>
        <strain evidence="3">M_DeepCast_400m_m2_100</strain>
    </source>
</reference>
<dbReference type="InterPro" id="IPR008258">
    <property type="entry name" value="Transglycosylase_SLT_dom_1"/>
</dbReference>